<keyword evidence="7 8" id="KW-0342">GTP-binding</keyword>
<comment type="subunit">
    <text evidence="8">Monomer.</text>
</comment>
<evidence type="ECO:0000256" key="6">
    <source>
        <dbReference type="ARBA" id="ARBA00022842"/>
    </source>
</evidence>
<dbReference type="InterPro" id="IPR006169">
    <property type="entry name" value="GTP1_OBG_dom"/>
</dbReference>
<dbReference type="Gene3D" id="3.40.50.300">
    <property type="entry name" value="P-loop containing nucleotide triphosphate hydrolases"/>
    <property type="match status" value="1"/>
</dbReference>
<dbReference type="Pfam" id="PF01018">
    <property type="entry name" value="GTP1_OBG"/>
    <property type="match status" value="1"/>
</dbReference>
<keyword evidence="5 8" id="KW-0378">Hydrolase</keyword>
<feature type="binding site" evidence="8">
    <location>
        <position position="188"/>
    </location>
    <ligand>
        <name>Mg(2+)</name>
        <dbReference type="ChEBI" id="CHEBI:18420"/>
    </ligand>
</feature>
<dbReference type="Proteomes" id="UP001320119">
    <property type="component" value="Chromosome"/>
</dbReference>
<dbReference type="GO" id="GO:0043022">
    <property type="term" value="F:ribosome binding"/>
    <property type="evidence" value="ECO:0007669"/>
    <property type="project" value="UniProtKB-ARBA"/>
</dbReference>
<protein>
    <recommendedName>
        <fullName evidence="8">GTPase Obg</fullName>
        <ecNumber evidence="8">3.6.5.-</ecNumber>
    </recommendedName>
    <alternativeName>
        <fullName evidence="8">GTP-binding protein Obg</fullName>
    </alternativeName>
</protein>
<dbReference type="InterPro" id="IPR036726">
    <property type="entry name" value="GTP1_OBG_dom_sf"/>
</dbReference>
<dbReference type="PROSITE" id="PS51883">
    <property type="entry name" value="OBG"/>
    <property type="match status" value="1"/>
</dbReference>
<dbReference type="InterPro" id="IPR045086">
    <property type="entry name" value="OBG_GTPase"/>
</dbReference>
<dbReference type="EMBL" id="AP023086">
    <property type="protein sequence ID" value="BCD96425.1"/>
    <property type="molecule type" value="Genomic_DNA"/>
</dbReference>
<sequence length="414" mass="44932">MINAQITHCYVGKRVMKFVDEAPIFVQAGKGGNGCCSFRREKYIAKGGPDGGDGGDGGSVFLEADENLNTLVDYRFTKKFTAASGEGGRGTNCTGSKADDLILPVPVGTSVIDEETGEVLGDLTCAGDRMLVAKGGWHGLGNTRFKSSVNRAPRQTTQGTEGEARSIKLELKVLADAGMLGLPNAGKSTFIRAVSAAEPKVADYPFTTLVPSLGVVKINKFRSFVVADIPGLIEGASDGAGLGIRFLKHLTRCRVLLHLVDICPIDGSDPVENALSITRELERFSPTLAMRERWLVLNKADLLSPEDIEERKQKIIEALEWEGPVHVISAVNRQGTEVLCGELLNYLEEVWEIERADPEKAEAEQALQTQMQAEAREHIQALREKHYAARRAAKEGAGDDSDDDDFDVEVVYAE</sequence>
<feature type="binding site" evidence="8">
    <location>
        <begin position="206"/>
        <end position="210"/>
    </location>
    <ligand>
        <name>GTP</name>
        <dbReference type="ChEBI" id="CHEBI:37565"/>
    </ligand>
</feature>
<feature type="region of interest" description="Disordered" evidence="9">
    <location>
        <begin position="390"/>
        <end position="414"/>
    </location>
</feature>
<feature type="compositionally biased region" description="Acidic residues" evidence="9">
    <location>
        <begin position="398"/>
        <end position="408"/>
    </location>
</feature>
<dbReference type="NCBIfam" id="NF008955">
    <property type="entry name" value="PRK12297.1"/>
    <property type="match status" value="1"/>
</dbReference>
<feature type="domain" description="Obg" evidence="11">
    <location>
        <begin position="16"/>
        <end position="174"/>
    </location>
</feature>
<comment type="function">
    <text evidence="8">An essential GTPase which binds GTP, GDP and possibly (p)ppGpp with moderate affinity, with high nucleotide exchange rates and a fairly low GTP hydrolysis rate. Plays a role in control of the cell cycle, stress response, ribosome biogenesis and in those bacteria that undergo differentiation, in morphogenesis control.</text>
</comment>
<dbReference type="InterPro" id="IPR027417">
    <property type="entry name" value="P-loop_NTPase"/>
</dbReference>
<dbReference type="GO" id="GO:0000287">
    <property type="term" value="F:magnesium ion binding"/>
    <property type="evidence" value="ECO:0007669"/>
    <property type="project" value="InterPro"/>
</dbReference>
<gene>
    <name evidence="8" type="primary">obg</name>
    <name evidence="12" type="ORF">MARGE09_P0625</name>
</gene>
<dbReference type="InterPro" id="IPR031167">
    <property type="entry name" value="G_OBG"/>
</dbReference>
<evidence type="ECO:0000256" key="4">
    <source>
        <dbReference type="ARBA" id="ARBA00022741"/>
    </source>
</evidence>
<dbReference type="FunFam" id="2.70.210.12:FF:000001">
    <property type="entry name" value="GTPase Obg"/>
    <property type="match status" value="1"/>
</dbReference>
<dbReference type="InterPro" id="IPR014100">
    <property type="entry name" value="GTP-bd_Obg/CgtA"/>
</dbReference>
<dbReference type="PIRSF" id="PIRSF002401">
    <property type="entry name" value="GTP_bd_Obg/CgtA"/>
    <property type="match status" value="1"/>
</dbReference>
<dbReference type="AlphaFoldDB" id="A0AAN1WF78"/>
<dbReference type="PROSITE" id="PS51710">
    <property type="entry name" value="G_OBG"/>
    <property type="match status" value="1"/>
</dbReference>
<evidence type="ECO:0000259" key="10">
    <source>
        <dbReference type="PROSITE" id="PS51710"/>
    </source>
</evidence>
<dbReference type="NCBIfam" id="NF008956">
    <property type="entry name" value="PRK12299.1"/>
    <property type="match status" value="1"/>
</dbReference>
<dbReference type="PANTHER" id="PTHR11702">
    <property type="entry name" value="DEVELOPMENTALLY REGULATED GTP-BINDING PROTEIN-RELATED"/>
    <property type="match status" value="1"/>
</dbReference>
<proteinExistence type="inferred from homology"/>
<evidence type="ECO:0000256" key="2">
    <source>
        <dbReference type="ARBA" id="ARBA00022490"/>
    </source>
</evidence>
<dbReference type="GO" id="GO:0042254">
    <property type="term" value="P:ribosome biogenesis"/>
    <property type="evidence" value="ECO:0007669"/>
    <property type="project" value="UniProtKB-UniRule"/>
</dbReference>
<dbReference type="GO" id="GO:0005525">
    <property type="term" value="F:GTP binding"/>
    <property type="evidence" value="ECO:0007669"/>
    <property type="project" value="UniProtKB-UniRule"/>
</dbReference>
<dbReference type="EC" id="3.6.5.-" evidence="8"/>
<feature type="binding site" evidence="8">
    <location>
        <begin position="228"/>
        <end position="231"/>
    </location>
    <ligand>
        <name>GTP</name>
        <dbReference type="ChEBI" id="CHEBI:37565"/>
    </ligand>
</feature>
<comment type="similarity">
    <text evidence="1 8">Belongs to the TRAFAC class OBG-HflX-like GTPase superfamily. OBG GTPase family.</text>
</comment>
<keyword evidence="3 8" id="KW-0479">Metal-binding</keyword>
<comment type="subcellular location">
    <subcellularLocation>
        <location evidence="8">Cytoplasm</location>
    </subcellularLocation>
</comment>
<evidence type="ECO:0000313" key="12">
    <source>
        <dbReference type="EMBL" id="BCD96425.1"/>
    </source>
</evidence>
<evidence type="ECO:0000256" key="1">
    <source>
        <dbReference type="ARBA" id="ARBA00007699"/>
    </source>
</evidence>
<feature type="binding site" evidence="8">
    <location>
        <begin position="329"/>
        <end position="331"/>
    </location>
    <ligand>
        <name>GTP</name>
        <dbReference type="ChEBI" id="CHEBI:37565"/>
    </ligand>
</feature>
<dbReference type="HAMAP" id="MF_01454">
    <property type="entry name" value="GTPase_Obg"/>
    <property type="match status" value="1"/>
</dbReference>
<evidence type="ECO:0000256" key="7">
    <source>
        <dbReference type="ARBA" id="ARBA00023134"/>
    </source>
</evidence>
<evidence type="ECO:0000256" key="3">
    <source>
        <dbReference type="ARBA" id="ARBA00022723"/>
    </source>
</evidence>
<dbReference type="GO" id="GO:0003924">
    <property type="term" value="F:GTPase activity"/>
    <property type="evidence" value="ECO:0007669"/>
    <property type="project" value="UniProtKB-UniRule"/>
</dbReference>
<dbReference type="InterPro" id="IPR006073">
    <property type="entry name" value="GTP-bd"/>
</dbReference>
<organism evidence="12 13">
    <name type="scientific">Marinagarivorans cellulosilyticus</name>
    <dbReference type="NCBI Taxonomy" id="2721545"/>
    <lineage>
        <taxon>Bacteria</taxon>
        <taxon>Pseudomonadati</taxon>
        <taxon>Pseudomonadota</taxon>
        <taxon>Gammaproteobacteria</taxon>
        <taxon>Cellvibrionales</taxon>
        <taxon>Cellvibrionaceae</taxon>
        <taxon>Marinagarivorans</taxon>
    </lineage>
</organism>
<dbReference type="SUPFAM" id="SSF82051">
    <property type="entry name" value="Obg GTP-binding protein N-terminal domain"/>
    <property type="match status" value="1"/>
</dbReference>
<evidence type="ECO:0000256" key="9">
    <source>
        <dbReference type="SAM" id="MobiDB-lite"/>
    </source>
</evidence>
<keyword evidence="6 8" id="KW-0460">Magnesium</keyword>
<dbReference type="NCBIfam" id="TIGR02729">
    <property type="entry name" value="Obg_CgtA"/>
    <property type="match status" value="1"/>
</dbReference>
<feature type="domain" description="OBG-type G" evidence="10">
    <location>
        <begin position="175"/>
        <end position="348"/>
    </location>
</feature>
<feature type="binding site" evidence="8">
    <location>
        <begin position="181"/>
        <end position="188"/>
    </location>
    <ligand>
        <name>GTP</name>
        <dbReference type="ChEBI" id="CHEBI:37565"/>
    </ligand>
</feature>
<dbReference type="InterPro" id="IPR006074">
    <property type="entry name" value="GTP1-OBG_CS"/>
</dbReference>
<comment type="cofactor">
    <cofactor evidence="8">
        <name>Mg(2+)</name>
        <dbReference type="ChEBI" id="CHEBI:18420"/>
    </cofactor>
</comment>
<accession>A0AAN1WF78</accession>
<feature type="binding site" evidence="8">
    <location>
        <begin position="298"/>
        <end position="301"/>
    </location>
    <ligand>
        <name>GTP</name>
        <dbReference type="ChEBI" id="CHEBI:37565"/>
    </ligand>
</feature>
<evidence type="ECO:0000256" key="5">
    <source>
        <dbReference type="ARBA" id="ARBA00022801"/>
    </source>
</evidence>
<dbReference type="SUPFAM" id="SSF52540">
    <property type="entry name" value="P-loop containing nucleoside triphosphate hydrolases"/>
    <property type="match status" value="1"/>
</dbReference>
<dbReference type="PROSITE" id="PS00905">
    <property type="entry name" value="GTP1_OBG"/>
    <property type="match status" value="1"/>
</dbReference>
<dbReference type="CDD" id="cd01898">
    <property type="entry name" value="Obg"/>
    <property type="match status" value="1"/>
</dbReference>
<dbReference type="Gene3D" id="2.70.210.12">
    <property type="entry name" value="GTP1/OBG domain"/>
    <property type="match status" value="1"/>
</dbReference>
<feature type="binding site" evidence="8">
    <location>
        <position position="208"/>
    </location>
    <ligand>
        <name>Mg(2+)</name>
        <dbReference type="ChEBI" id="CHEBI:18420"/>
    </ligand>
</feature>
<evidence type="ECO:0000313" key="13">
    <source>
        <dbReference type="Proteomes" id="UP001320119"/>
    </source>
</evidence>
<dbReference type="PRINTS" id="PR00326">
    <property type="entry name" value="GTP1OBG"/>
</dbReference>
<dbReference type="GO" id="GO:0005737">
    <property type="term" value="C:cytoplasm"/>
    <property type="evidence" value="ECO:0007669"/>
    <property type="project" value="UniProtKB-SubCell"/>
</dbReference>
<keyword evidence="13" id="KW-1185">Reference proteome</keyword>
<reference evidence="12 13" key="1">
    <citation type="journal article" date="2022" name="IScience">
        <title>An ultrasensitive nanofiber-based assay for enzymatic hydrolysis and deep-sea microbial degradation of cellulose.</title>
        <authorList>
            <person name="Tsudome M."/>
            <person name="Tachioka M."/>
            <person name="Miyazaki M."/>
            <person name="Uchimura K."/>
            <person name="Tsuda M."/>
            <person name="Takaki Y."/>
            <person name="Deguchi S."/>
        </authorList>
    </citation>
    <scope>NUCLEOTIDE SEQUENCE [LARGE SCALE GENOMIC DNA]</scope>
    <source>
        <strain evidence="12 13">GE09</strain>
    </source>
</reference>
<keyword evidence="2 8" id="KW-0963">Cytoplasm</keyword>
<dbReference type="KEGG" id="marq:MARGE09_P0625"/>
<name>A0AAN1WF78_9GAMM</name>
<evidence type="ECO:0000256" key="8">
    <source>
        <dbReference type="HAMAP-Rule" id="MF_01454"/>
    </source>
</evidence>
<keyword evidence="4 8" id="KW-0547">Nucleotide-binding</keyword>
<evidence type="ECO:0000259" key="11">
    <source>
        <dbReference type="PROSITE" id="PS51883"/>
    </source>
</evidence>
<dbReference type="PANTHER" id="PTHR11702:SF31">
    <property type="entry name" value="MITOCHONDRIAL RIBOSOME-ASSOCIATED GTPASE 2"/>
    <property type="match status" value="1"/>
</dbReference>
<dbReference type="Pfam" id="PF01926">
    <property type="entry name" value="MMR_HSR1"/>
    <property type="match status" value="1"/>
</dbReference>